<evidence type="ECO:0000313" key="3">
    <source>
        <dbReference type="Proteomes" id="UP000831787"/>
    </source>
</evidence>
<keyword evidence="1" id="KW-0812">Transmembrane</keyword>
<protein>
    <submittedName>
        <fullName evidence="2">Uncharacterized protein</fullName>
    </submittedName>
</protein>
<accession>A0ABY4EID8</accession>
<name>A0ABY4EID8_9BACI</name>
<dbReference type="RefSeq" id="WP_244709183.1">
    <property type="nucleotide sequence ID" value="NZ_CP095073.1"/>
</dbReference>
<gene>
    <name evidence="2" type="ORF">MUN89_18030</name>
</gene>
<proteinExistence type="predicted"/>
<keyword evidence="1" id="KW-1133">Transmembrane helix</keyword>
<feature type="transmembrane region" description="Helical" evidence="1">
    <location>
        <begin position="73"/>
        <end position="97"/>
    </location>
</feature>
<reference evidence="2 3" key="1">
    <citation type="submission" date="2022-04" db="EMBL/GenBank/DDBJ databases">
        <title>Halobacillus sp. isolated from saltern.</title>
        <authorList>
            <person name="Won M."/>
            <person name="Lee C.-M."/>
            <person name="Woen H.-Y."/>
            <person name="Kwon S.-W."/>
        </authorList>
    </citation>
    <scope>NUCLEOTIDE SEQUENCE [LARGE SCALE GENOMIC DNA]</scope>
    <source>
        <strain evidence="2 3">SSBR10-3</strain>
    </source>
</reference>
<evidence type="ECO:0000256" key="1">
    <source>
        <dbReference type="SAM" id="Phobius"/>
    </source>
</evidence>
<dbReference type="Proteomes" id="UP000831787">
    <property type="component" value="Chromosome"/>
</dbReference>
<feature type="transmembrane region" description="Helical" evidence="1">
    <location>
        <begin position="20"/>
        <end position="38"/>
    </location>
</feature>
<feature type="transmembrane region" description="Helical" evidence="1">
    <location>
        <begin position="109"/>
        <end position="132"/>
    </location>
</feature>
<keyword evidence="3" id="KW-1185">Reference proteome</keyword>
<sequence length="364" mass="42217">MNSLLHLADSALSYYRGKLTGFWGLVGILGALLIAFSWKDAVYPSLKFVGIVDLLDKWGVIAHGSPELTAFRLFIYAFVFSVTFMVIGTLIVCLFVYLTAASQTRAGKIFLYALFYLLFSPLFTLYGLIKLVEWVKEKKFKKNHPEEYKEKKRLEKNQGIINLLISGECDEGEDNLITHEEAFQRLNRLPSIHDRSYLIGIGYDRECYLLLPRPFGVNILGTLDEIQVEQINVEQYIPNLNRSDYGLPVIDEPNLIVVSKDKEFWKKDRFRSTLDTVLDDFEFIIDCSKLKDFHTFFSRFSQSMSNRHYVQLVQDHYFNGKRELMDKFSLSESKEQRVGIVEALKRYDVVNEEAILLVRGNNEY</sequence>
<organism evidence="2 3">
    <name type="scientific">Halobacillus salinarum</name>
    <dbReference type="NCBI Taxonomy" id="2932257"/>
    <lineage>
        <taxon>Bacteria</taxon>
        <taxon>Bacillati</taxon>
        <taxon>Bacillota</taxon>
        <taxon>Bacilli</taxon>
        <taxon>Bacillales</taxon>
        <taxon>Bacillaceae</taxon>
        <taxon>Halobacillus</taxon>
    </lineage>
</organism>
<dbReference type="EMBL" id="CP095073">
    <property type="protein sequence ID" value="UOQ43760.1"/>
    <property type="molecule type" value="Genomic_DNA"/>
</dbReference>
<evidence type="ECO:0000313" key="2">
    <source>
        <dbReference type="EMBL" id="UOQ43760.1"/>
    </source>
</evidence>
<keyword evidence="1" id="KW-0472">Membrane</keyword>